<dbReference type="GO" id="GO:0071038">
    <property type="term" value="P:TRAMP-dependent tRNA surveillance pathway"/>
    <property type="evidence" value="ECO:0007669"/>
    <property type="project" value="TreeGrafter"/>
</dbReference>
<dbReference type="Pfam" id="PF15985">
    <property type="entry name" value="KH_6"/>
    <property type="match status" value="1"/>
</dbReference>
<proteinExistence type="inferred from homology"/>
<dbReference type="Gene3D" id="3.30.1370.10">
    <property type="entry name" value="K Homology domain, type 1"/>
    <property type="match status" value="1"/>
</dbReference>
<evidence type="ECO:0000256" key="1">
    <source>
        <dbReference type="ARBA" id="ARBA00004496"/>
    </source>
</evidence>
<comment type="similarity">
    <text evidence="3">Belongs to the RRP40 family.</text>
</comment>
<dbReference type="EMBL" id="JAGTXO010000021">
    <property type="protein sequence ID" value="KAG8462334.1"/>
    <property type="molecule type" value="Genomic_DNA"/>
</dbReference>
<dbReference type="GO" id="GO:0071034">
    <property type="term" value="P:CUT catabolic process"/>
    <property type="evidence" value="ECO:0007669"/>
    <property type="project" value="TreeGrafter"/>
</dbReference>
<dbReference type="CDD" id="cd22526">
    <property type="entry name" value="KH-I_Rrp40"/>
    <property type="match status" value="1"/>
</dbReference>
<feature type="domain" description="K Homology" evidence="10">
    <location>
        <begin position="181"/>
        <end position="231"/>
    </location>
</feature>
<organism evidence="11 12">
    <name type="scientific">Diacronema lutheri</name>
    <name type="common">Unicellular marine alga</name>
    <name type="synonym">Monochrysis lutheri</name>
    <dbReference type="NCBI Taxonomy" id="2081491"/>
    <lineage>
        <taxon>Eukaryota</taxon>
        <taxon>Haptista</taxon>
        <taxon>Haptophyta</taxon>
        <taxon>Pavlovophyceae</taxon>
        <taxon>Pavlovales</taxon>
        <taxon>Pavlovaceae</taxon>
        <taxon>Diacronema</taxon>
    </lineage>
</organism>
<dbReference type="FunFam" id="2.40.50.140:FF:000112">
    <property type="entry name" value="Exosome complex component RRP40"/>
    <property type="match status" value="1"/>
</dbReference>
<dbReference type="SUPFAM" id="SSF50249">
    <property type="entry name" value="Nucleic acid-binding proteins"/>
    <property type="match status" value="1"/>
</dbReference>
<dbReference type="SUPFAM" id="SSF54791">
    <property type="entry name" value="Eukaryotic type KH-domain (KH-domain type I)"/>
    <property type="match status" value="1"/>
</dbReference>
<dbReference type="PANTHER" id="PTHR21321">
    <property type="entry name" value="PNAS-3 RELATED"/>
    <property type="match status" value="1"/>
</dbReference>
<evidence type="ECO:0000256" key="4">
    <source>
        <dbReference type="ARBA" id="ARBA00022490"/>
    </source>
</evidence>
<dbReference type="Pfam" id="PF21262">
    <property type="entry name" value="RRP40_S1"/>
    <property type="match status" value="1"/>
</dbReference>
<reference evidence="11" key="1">
    <citation type="submission" date="2021-05" db="EMBL/GenBank/DDBJ databases">
        <title>The genome of the haptophyte Pavlova lutheri (Diacronema luteri, Pavlovales) - a model for lipid biosynthesis in eukaryotic algae.</title>
        <authorList>
            <person name="Hulatt C.J."/>
            <person name="Posewitz M.C."/>
        </authorList>
    </citation>
    <scope>NUCLEOTIDE SEQUENCE</scope>
    <source>
        <strain evidence="11">NIVA-4/92</strain>
    </source>
</reference>
<evidence type="ECO:0000313" key="12">
    <source>
        <dbReference type="Proteomes" id="UP000751190"/>
    </source>
</evidence>
<dbReference type="InterPro" id="IPR037319">
    <property type="entry name" value="Rrp40_S1"/>
</dbReference>
<dbReference type="GO" id="GO:0071035">
    <property type="term" value="P:nuclear polyadenylation-dependent rRNA catabolic process"/>
    <property type="evidence" value="ECO:0007669"/>
    <property type="project" value="TreeGrafter"/>
</dbReference>
<dbReference type="SUPFAM" id="SSF110324">
    <property type="entry name" value="Ribosomal L27 protein-like"/>
    <property type="match status" value="1"/>
</dbReference>
<evidence type="ECO:0000256" key="8">
    <source>
        <dbReference type="ARBA" id="ARBA00023242"/>
    </source>
</evidence>
<dbReference type="AlphaFoldDB" id="A0A8J5XKP3"/>
<dbReference type="GO" id="GO:0000177">
    <property type="term" value="C:cytoplasmic exosome (RNase complex)"/>
    <property type="evidence" value="ECO:0007669"/>
    <property type="project" value="TreeGrafter"/>
</dbReference>
<dbReference type="Proteomes" id="UP000751190">
    <property type="component" value="Unassembled WGS sequence"/>
</dbReference>
<dbReference type="InterPro" id="IPR036612">
    <property type="entry name" value="KH_dom_type_1_sf"/>
</dbReference>
<comment type="subcellular location">
    <subcellularLocation>
        <location evidence="1">Cytoplasm</location>
    </subcellularLocation>
    <subcellularLocation>
        <location evidence="2">Nucleus</location>
        <location evidence="2">Nucleolus</location>
    </subcellularLocation>
</comment>
<keyword evidence="7" id="KW-0694">RNA-binding</keyword>
<dbReference type="InterPro" id="IPR012340">
    <property type="entry name" value="NA-bd_OB-fold"/>
</dbReference>
<dbReference type="InterPro" id="IPR004088">
    <property type="entry name" value="KH_dom_type_1"/>
</dbReference>
<protein>
    <recommendedName>
        <fullName evidence="9">Ribosomal RNA-processing protein 40</fullName>
    </recommendedName>
</protein>
<name>A0A8J5XKP3_DIALT</name>
<evidence type="ECO:0000256" key="7">
    <source>
        <dbReference type="ARBA" id="ARBA00022884"/>
    </source>
</evidence>
<keyword evidence="8" id="KW-0539">Nucleus</keyword>
<dbReference type="GO" id="GO:0003723">
    <property type="term" value="F:RNA binding"/>
    <property type="evidence" value="ECO:0007669"/>
    <property type="project" value="UniProtKB-KW"/>
</dbReference>
<dbReference type="GO" id="GO:0000176">
    <property type="term" value="C:nuclear exosome (RNase complex)"/>
    <property type="evidence" value="ECO:0007669"/>
    <property type="project" value="TreeGrafter"/>
</dbReference>
<dbReference type="OrthoDB" id="340500at2759"/>
<sequence length="263" mass="27659">MAAGDAARSPGEGELVVVGPSKAVAQEGELVYPGDRITFGATAPPLVMLGAGVLREEGHVIASKAGILRFDAAERRLSVEADQRRYVPALGEHVVGVVVEKLSEEYRVDLGCSSPAALPVLAFDGATRRNRPNLHVGSLVFARVVLAHKDMEPELSCAAPVGVMSKDWMTGQSLFGELKGGTTFRCSLAHARSLAADDRPGGELLALIGEHVPFEVAVGANGRVWLNAGTVAQLVAIQTVVSRAMDAPAEQRARIVADALARR</sequence>
<dbReference type="GO" id="GO:0005730">
    <property type="term" value="C:nucleolus"/>
    <property type="evidence" value="ECO:0007669"/>
    <property type="project" value="UniProtKB-SubCell"/>
</dbReference>
<evidence type="ECO:0000256" key="6">
    <source>
        <dbReference type="ARBA" id="ARBA00022835"/>
    </source>
</evidence>
<evidence type="ECO:0000256" key="5">
    <source>
        <dbReference type="ARBA" id="ARBA00022552"/>
    </source>
</evidence>
<dbReference type="GO" id="GO:0000467">
    <property type="term" value="P:exonucleolytic trimming to generate mature 3'-end of 5.8S rRNA from tricistronic rRNA transcript (SSU-rRNA, 5.8S rRNA, LSU-rRNA)"/>
    <property type="evidence" value="ECO:0007669"/>
    <property type="project" value="TreeGrafter"/>
</dbReference>
<evidence type="ECO:0000256" key="9">
    <source>
        <dbReference type="ARBA" id="ARBA00030615"/>
    </source>
</evidence>
<dbReference type="CDD" id="cd05790">
    <property type="entry name" value="S1_Rrp40"/>
    <property type="match status" value="1"/>
</dbReference>
<evidence type="ECO:0000256" key="3">
    <source>
        <dbReference type="ARBA" id="ARBA00007841"/>
    </source>
</evidence>
<dbReference type="InterPro" id="IPR049469">
    <property type="entry name" value="RRP40_KH-I"/>
</dbReference>
<dbReference type="OMA" id="SYMAFPN"/>
<evidence type="ECO:0000313" key="11">
    <source>
        <dbReference type="EMBL" id="KAG8462334.1"/>
    </source>
</evidence>
<gene>
    <name evidence="11" type="ORF">KFE25_012154</name>
</gene>
<keyword evidence="12" id="KW-1185">Reference proteome</keyword>
<dbReference type="Gene3D" id="2.40.50.140">
    <property type="entry name" value="Nucleic acid-binding proteins"/>
    <property type="match status" value="1"/>
</dbReference>
<keyword evidence="5" id="KW-0698">rRNA processing</keyword>
<dbReference type="PANTHER" id="PTHR21321:SF1">
    <property type="entry name" value="EXOSOME COMPLEX COMPONENT RRP40"/>
    <property type="match status" value="1"/>
</dbReference>
<dbReference type="GO" id="GO:0071051">
    <property type="term" value="P:poly(A)-dependent snoRNA 3'-end processing"/>
    <property type="evidence" value="ECO:0007669"/>
    <property type="project" value="TreeGrafter"/>
</dbReference>
<accession>A0A8J5XKP3</accession>
<keyword evidence="6" id="KW-0271">Exosome</keyword>
<dbReference type="InterPro" id="IPR026699">
    <property type="entry name" value="Exosome_RNA_bind1/RRP40/RRP4"/>
</dbReference>
<comment type="caution">
    <text evidence="11">The sequence shown here is derived from an EMBL/GenBank/DDBJ whole genome shotgun (WGS) entry which is preliminary data.</text>
</comment>
<keyword evidence="4" id="KW-0963">Cytoplasm</keyword>
<dbReference type="GO" id="GO:0034475">
    <property type="term" value="P:U4 snRNA 3'-end processing"/>
    <property type="evidence" value="ECO:0007669"/>
    <property type="project" value="TreeGrafter"/>
</dbReference>
<evidence type="ECO:0000256" key="2">
    <source>
        <dbReference type="ARBA" id="ARBA00004604"/>
    </source>
</evidence>
<evidence type="ECO:0000259" key="10">
    <source>
        <dbReference type="Pfam" id="PF15985"/>
    </source>
</evidence>